<dbReference type="Proteomes" id="UP000008312">
    <property type="component" value="Unassembled WGS sequence"/>
</dbReference>
<dbReference type="InterPro" id="IPR013783">
    <property type="entry name" value="Ig-like_fold"/>
</dbReference>
<gene>
    <name evidence="2" type="ORF">GSBLH_T00002796001</name>
</gene>
<proteinExistence type="predicted"/>
<name>D8M2Z2_BLAHO</name>
<accession>D8M2Z2</accession>
<organism evidence="2">
    <name type="scientific">Blastocystis hominis</name>
    <dbReference type="NCBI Taxonomy" id="12968"/>
    <lineage>
        <taxon>Eukaryota</taxon>
        <taxon>Sar</taxon>
        <taxon>Stramenopiles</taxon>
        <taxon>Bigyra</taxon>
        <taxon>Opalozoa</taxon>
        <taxon>Opalinata</taxon>
        <taxon>Blastocystidae</taxon>
        <taxon>Blastocystis</taxon>
    </lineage>
</organism>
<evidence type="ECO:0000313" key="3">
    <source>
        <dbReference type="Proteomes" id="UP000008312"/>
    </source>
</evidence>
<feature type="transmembrane region" description="Helical" evidence="1">
    <location>
        <begin position="1626"/>
        <end position="1648"/>
    </location>
</feature>
<keyword evidence="1" id="KW-0472">Membrane</keyword>
<dbReference type="Pfam" id="PF05345">
    <property type="entry name" value="He_PIG"/>
    <property type="match status" value="6"/>
</dbReference>
<sequence>MFKWTLQASSMYEAETSDVSLYAVDLEIAPKEISYGKNFVFYPGQAVSINPVAKGFSSWSINPALPNGMSINPNSGLISGTVPSGVEVAQKTYTVSATLAGVEEPVTGELSINFHTCLGNGYRRVKIDAIKGNRRARQSYDIVSNGEVVESVILNDIYGMYSESDTSSTSQTDYFCLPEGSYEMVFHTENGFEKWVDGSSITLNTYTHTAASFFIGVYSGMRNGDRITFSNKFLMSGEMDKWTYLADGTVPEGWNTVEFGDSWTTLTEGNTVSQSVWLFRSTVEMDTIQGYNSYELNMNCRAGVVVYLNGVEVYRVGVEGEVTSGSTSTINSNSLNPHVLVGLVGANYLKEGSNVFAIAVVNRDATERAIDFTATLNLRAATADLAHGTQITSSASGGTAGNAFNGNIANKWSAELKGSFLQFQWTDSQYRRQQVNKFCLVSAANAPGNEPSAFTVSTLNGENWTPVGTYTGVYWTKRTQRQCFYLSNPVAIQGMKLEFTAVAAPESTTVELALFDFLEENTDKVLPDLSFSPAAISGIVNVPIEPIAPANPYYEEFSASPALPAGLEFGSNGAIYGTPTETASGVYTITGISINGEAFNTTVAINIKQCMVDESLVYVHITDTGSRGYYMGYELVDPVSGTVVGSRSEFDNNALYMYHPYCLGLRNYQITMKDYSRVAWPGSLEILTASKKVLASFTVGGSVTPKTESFFPLPGYSDDLDWRYLMDNTDPVSNWYTSSFDGEWHTSKLADMPAPQYTAAYYCTTFNLYSAMPYATMDVTVYTRGGFILYIDDEENARYNLPQGATNHLTQPVTEAEAASGIRISIDMSHISNQNNVLCVETHTTSVPEENEFNVEVEFVYTSTDLVVDGTMTASDMGYDDGTWHETNANVFDKSITNKFNVMNQDAMIGTYHVWVAWTYNNNRRVIINYLRFYAGSEAPRRPKNLDLYGSNDNGATWQLLMAQQPTWESAGGYGYNREYTFTNTVAYNMYKLEAYKSNLQGIEMAEVYFGNTKAAEICASQDNYSSAYVGSKAFISCPTGYTGFIYRNCVSTPTGNQLEEEEDNQCTLLPPIAVVYGINNQVTIIYQKEQSFEPTVSGSVESYSVAPELPADLTLDPTTGVISGALQSTQTGNKYTITATNSAGSLQTEISLTSIVVNCEATAEYLATNHGEYSVAVCPAFYVGYAMARCMGGEFEEPSLEHCTPRLSGFFTYGVNSIVIKTGEALTPISLLTDGAFPSISCNKDLPEGLVLGADGTISGTPTVASPAAEYEITGTNSAESKSVTISITVEDNGCEALDEFPAAMNGATSEAAVCPEGYSGMATRECVNGVFQPINYEGCTLLAPSSFSYSPASMSRDSLEAIRIEPSVSNKVDVFSCPSLPSGLQLLDNGVIAGSIKEADTYTFTVTASNDAGSAQATVTITVTPIGCSGVEGISLADGERYEEPCPENYHGVAYRTCSNGELSILKMDECVLDLPTNLDYKEKEIVVTTNEFYEGLSAMYNGMVESFTISPELPEGMGIVSDSGAFYGTSATALDRTEFVVTASNSAGSAYVTIFLTVEVPHCPAMADFPRTAASESYSYDCTQISGYKGVSERTCVLNEDKASATWSIPTSYCIEDKQGTNFLIGIVLIIIGVVLLVLGILFMVKRDRKYLPKKPVSKTAPPSPIPMAPAPYSPAPVSVPDSSPVQNAFPIIVTSLSPAPAPAPVPASIPASSPVPVPIPVPTPTSTSFQAPKSVPIPPTVTF</sequence>
<dbReference type="Gene3D" id="2.60.120.260">
    <property type="entry name" value="Galactose-binding domain-like"/>
    <property type="match status" value="2"/>
</dbReference>
<dbReference type="OrthoDB" id="413576at2759"/>
<keyword evidence="1" id="KW-1133">Transmembrane helix</keyword>
<dbReference type="Gene3D" id="2.60.40.10">
    <property type="entry name" value="Immunoglobulins"/>
    <property type="match status" value="5"/>
</dbReference>
<evidence type="ECO:0008006" key="4">
    <source>
        <dbReference type="Google" id="ProtNLM"/>
    </source>
</evidence>
<dbReference type="RefSeq" id="XP_012896763.1">
    <property type="nucleotide sequence ID" value="XM_013041309.1"/>
</dbReference>
<evidence type="ECO:0000256" key="1">
    <source>
        <dbReference type="SAM" id="Phobius"/>
    </source>
</evidence>
<protein>
    <recommendedName>
        <fullName evidence="4">F5/8 type C domain-containing protein</fullName>
    </recommendedName>
</protein>
<keyword evidence="3" id="KW-1185">Reference proteome</keyword>
<reference evidence="2" key="1">
    <citation type="submission" date="2010-02" db="EMBL/GenBank/DDBJ databases">
        <title>Sequencing and annotation of the Blastocystis hominis genome.</title>
        <authorList>
            <person name="Wincker P."/>
        </authorList>
    </citation>
    <scope>NUCLEOTIDE SEQUENCE</scope>
    <source>
        <strain evidence="2">Singapore isolate B</strain>
    </source>
</reference>
<keyword evidence="1" id="KW-0812">Transmembrane</keyword>
<dbReference type="InParanoid" id="D8M2Z2"/>
<evidence type="ECO:0000313" key="2">
    <source>
        <dbReference type="EMBL" id="CBK22715.2"/>
    </source>
</evidence>
<dbReference type="GeneID" id="24919936"/>
<dbReference type="EMBL" id="FN668650">
    <property type="protein sequence ID" value="CBK22715.2"/>
    <property type="molecule type" value="Genomic_DNA"/>
</dbReference>